<evidence type="ECO:0000313" key="3">
    <source>
        <dbReference type="EMBL" id="CNH86754.1"/>
    </source>
</evidence>
<dbReference type="EMBL" id="CQAZ01000019">
    <property type="protein sequence ID" value="CNH86754.1"/>
    <property type="molecule type" value="Genomic_DNA"/>
</dbReference>
<accession>A0A0T9PXS3</accession>
<dbReference type="RefSeq" id="WP_049613365.1">
    <property type="nucleotide sequence ID" value="NZ_CAWMMU010000001.1"/>
</dbReference>
<dbReference type="EMBL" id="CWJL01000001">
    <property type="protein sequence ID" value="CRY63503.1"/>
    <property type="molecule type" value="Genomic_DNA"/>
</dbReference>
<dbReference type="AlphaFoldDB" id="A0A0T9PXS3"/>
<dbReference type="Proteomes" id="UP000044625">
    <property type="component" value="Unassembled WGS sequence"/>
</dbReference>
<evidence type="ECO:0000256" key="1">
    <source>
        <dbReference type="ARBA" id="ARBA00006484"/>
    </source>
</evidence>
<evidence type="ECO:0000313" key="5">
    <source>
        <dbReference type="Proteomes" id="UP000044625"/>
    </source>
</evidence>
<dbReference type="InterPro" id="IPR036291">
    <property type="entry name" value="NAD(P)-bd_dom_sf"/>
</dbReference>
<organism evidence="3 6">
    <name type="scientific">Yersinia pekkanenii</name>
    <dbReference type="NCBI Taxonomy" id="1288385"/>
    <lineage>
        <taxon>Bacteria</taxon>
        <taxon>Pseudomonadati</taxon>
        <taxon>Pseudomonadota</taxon>
        <taxon>Gammaproteobacteria</taxon>
        <taxon>Enterobacterales</taxon>
        <taxon>Yersiniaceae</taxon>
        <taxon>Yersinia</taxon>
    </lineage>
</organism>
<dbReference type="GO" id="GO:0004316">
    <property type="term" value="F:3-oxoacyl-[acyl-carrier-protein] reductase (NADPH) activity"/>
    <property type="evidence" value="ECO:0007669"/>
    <property type="project" value="UniProtKB-EC"/>
</dbReference>
<keyword evidence="2 3" id="KW-0560">Oxidoreductase</keyword>
<reference evidence="3" key="3">
    <citation type="submission" date="2015-03" db="EMBL/GenBank/DDBJ databases">
        <authorList>
            <person name="Murphy D."/>
        </authorList>
    </citation>
    <scope>NUCLEOTIDE SEQUENCE [LARGE SCALE GENOMIC DNA]</scope>
    <source>
        <strain evidence="3">A125KOH2</strain>
    </source>
</reference>
<dbReference type="InterPro" id="IPR020904">
    <property type="entry name" value="Sc_DH/Rdtase_CS"/>
</dbReference>
<sequence>MKSEYNGFSVDFSLQGKVAAITGGAAGIGYAIAELYLAKGAKVILIDRADNVAEVAKQLDGENASGLHCDVSDSQSVKKVVAKAINTFCQLDILVNCAGIVALDPAEKVSEQDWDRTIDVNLKGVFLMSQEVGKHFIAQGHGKIVNLASQAGIVALHNHLSYCTSKAGVIGMTKVLALEWGPLGIQVNAISPTVVLTALGQKAWSGQVAEEMKLKIPTRRFADPAEVAACALFLASDAANMITGANMVIDGGYTIQ</sequence>
<dbReference type="STRING" id="1288385.ERS137968_00265"/>
<dbReference type="SUPFAM" id="SSF51735">
    <property type="entry name" value="NAD(P)-binding Rossmann-fold domains"/>
    <property type="match status" value="1"/>
</dbReference>
<evidence type="ECO:0000313" key="4">
    <source>
        <dbReference type="EMBL" id="CRY63503.1"/>
    </source>
</evidence>
<dbReference type="PANTHER" id="PTHR42760">
    <property type="entry name" value="SHORT-CHAIN DEHYDROGENASES/REDUCTASES FAMILY MEMBER"/>
    <property type="match status" value="1"/>
</dbReference>
<dbReference type="EC" id="1.1.1.100" evidence="3"/>
<dbReference type="Pfam" id="PF13561">
    <property type="entry name" value="adh_short_C2"/>
    <property type="match status" value="1"/>
</dbReference>
<dbReference type="PRINTS" id="PR00081">
    <property type="entry name" value="GDHRDH"/>
</dbReference>
<name>A0A0T9PXS3_9GAMM</name>
<reference evidence="4 5" key="1">
    <citation type="submission" date="2015-03" db="EMBL/GenBank/DDBJ databases">
        <authorList>
            <consortium name="Pathogen Informatics"/>
            <person name="Murphy D."/>
        </authorList>
    </citation>
    <scope>NUCLEOTIDE SEQUENCE [LARGE SCALE GENOMIC DNA]</scope>
    <source>
        <strain evidence="5">type strain: CIP110230</strain>
        <strain evidence="4">Type strain: CIP110230</strain>
    </source>
</reference>
<dbReference type="InterPro" id="IPR002347">
    <property type="entry name" value="SDR_fam"/>
</dbReference>
<dbReference type="OrthoDB" id="9804774at2"/>
<evidence type="ECO:0000313" key="6">
    <source>
        <dbReference type="Proteomes" id="UP000045840"/>
    </source>
</evidence>
<dbReference type="Proteomes" id="UP000045840">
    <property type="component" value="Unassembled WGS sequence"/>
</dbReference>
<dbReference type="PRINTS" id="PR00080">
    <property type="entry name" value="SDRFAMILY"/>
</dbReference>
<evidence type="ECO:0000256" key="2">
    <source>
        <dbReference type="ARBA" id="ARBA00023002"/>
    </source>
</evidence>
<proteinExistence type="inferred from homology"/>
<dbReference type="Gene3D" id="3.40.50.720">
    <property type="entry name" value="NAD(P)-binding Rossmann-like Domain"/>
    <property type="match status" value="1"/>
</dbReference>
<dbReference type="FunFam" id="3.40.50.720:FF:000084">
    <property type="entry name" value="Short-chain dehydrogenase reductase"/>
    <property type="match status" value="1"/>
</dbReference>
<dbReference type="PANTHER" id="PTHR42760:SF115">
    <property type="entry name" value="3-OXOACYL-[ACYL-CARRIER-PROTEIN] REDUCTASE FABG"/>
    <property type="match status" value="1"/>
</dbReference>
<dbReference type="PROSITE" id="PS00061">
    <property type="entry name" value="ADH_SHORT"/>
    <property type="match status" value="1"/>
</dbReference>
<reference evidence="6" key="2">
    <citation type="submission" date="2015-03" db="EMBL/GenBank/DDBJ databases">
        <authorList>
            <consortium name="Pathogen Informatics"/>
        </authorList>
    </citation>
    <scope>NUCLEOTIDE SEQUENCE [LARGE SCALE GENOMIC DNA]</scope>
    <source>
        <strain evidence="6">A125KOH2</strain>
    </source>
</reference>
<keyword evidence="5" id="KW-1185">Reference proteome</keyword>
<gene>
    <name evidence="3" type="primary">fabG_3</name>
    <name evidence="4" type="synonym">fabG_1</name>
    <name evidence="3" type="ORF">ERS008529_02327</name>
    <name evidence="4" type="ORF">ERS137968_00265</name>
</gene>
<dbReference type="NCBIfam" id="NF005309">
    <property type="entry name" value="PRK06841.1"/>
    <property type="match status" value="1"/>
</dbReference>
<comment type="similarity">
    <text evidence="1">Belongs to the short-chain dehydrogenases/reductases (SDR) family.</text>
</comment>
<dbReference type="NCBIfam" id="NF005559">
    <property type="entry name" value="PRK07231.1"/>
    <property type="match status" value="1"/>
</dbReference>
<protein>
    <submittedName>
        <fullName evidence="3">Short chain dehydrogenase</fullName>
        <ecNumber evidence="3">1.1.1.100</ecNumber>
    </submittedName>
</protein>
<dbReference type="CDD" id="cd05233">
    <property type="entry name" value="SDR_c"/>
    <property type="match status" value="1"/>
</dbReference>